<dbReference type="AlphaFoldDB" id="A0A4V6IME0"/>
<proteinExistence type="predicted"/>
<name>A0A4V6IME0_METTU</name>
<dbReference type="EMBL" id="LR536450">
    <property type="protein sequence ID" value="VFU08119.1"/>
    <property type="molecule type" value="Genomic_DNA"/>
</dbReference>
<dbReference type="KEGG" id="mtun:MTUNDRAET4_1226"/>
<protein>
    <submittedName>
        <fullName evidence="1">Uncharacterized protein</fullName>
    </submittedName>
</protein>
<organism evidence="1 2">
    <name type="scientific">Methylocella tundrae</name>
    <dbReference type="NCBI Taxonomy" id="227605"/>
    <lineage>
        <taxon>Bacteria</taxon>
        <taxon>Pseudomonadati</taxon>
        <taxon>Pseudomonadota</taxon>
        <taxon>Alphaproteobacteria</taxon>
        <taxon>Hyphomicrobiales</taxon>
        <taxon>Beijerinckiaceae</taxon>
        <taxon>Methylocella</taxon>
    </lineage>
</organism>
<sequence>MPATFKKSFRIHDPSILASALSFLPPRCHPRGSPDNSYPEGVANRSQQTLDPIKFAMRRFISKWDNGMKVDGNSDGRHNIVNVNCLDSLCLCR</sequence>
<evidence type="ECO:0000313" key="2">
    <source>
        <dbReference type="Proteomes" id="UP000294360"/>
    </source>
</evidence>
<evidence type="ECO:0000313" key="1">
    <source>
        <dbReference type="EMBL" id="VFU08119.1"/>
    </source>
</evidence>
<gene>
    <name evidence="1" type="ORF">MTUNDRAET4_1226</name>
</gene>
<dbReference type="Proteomes" id="UP000294360">
    <property type="component" value="Chromosome"/>
</dbReference>
<reference evidence="1 2" key="1">
    <citation type="submission" date="2019-03" db="EMBL/GenBank/DDBJ databases">
        <authorList>
            <person name="Kox A.R. M."/>
        </authorList>
    </citation>
    <scope>NUCLEOTIDE SEQUENCE [LARGE SCALE GENOMIC DNA]</scope>
    <source>
        <strain evidence="1">MTUNDRAET4 annotated genome</strain>
    </source>
</reference>
<accession>A0A4V6IME0</accession>